<feature type="transmembrane region" description="Helical" evidence="1">
    <location>
        <begin position="12"/>
        <end position="29"/>
    </location>
</feature>
<evidence type="ECO:0000313" key="3">
    <source>
        <dbReference type="Proteomes" id="UP000799771"/>
    </source>
</evidence>
<sequence length="110" mass="12772">MLLNSSYQIWSVWRSVAACFYFAFFFGGPQITRAQGGSSHIYLSIWFCFLLLYWANGASLNDIDEYFLRVYAGSTDGFSREVLVRPLFLRRRLRGQRGSICLHRSLGVLW</sequence>
<name>A0A6A6A1W1_9PLEO</name>
<dbReference type="RefSeq" id="XP_033519556.1">
    <property type="nucleotide sequence ID" value="XM_033661980.1"/>
</dbReference>
<protein>
    <submittedName>
        <fullName evidence="2">Uncharacterized protein</fullName>
    </submittedName>
</protein>
<keyword evidence="1" id="KW-0812">Transmembrane</keyword>
<evidence type="ECO:0000313" key="2">
    <source>
        <dbReference type="EMBL" id="KAF2125164.1"/>
    </source>
</evidence>
<accession>A0A6A6A1W1</accession>
<organism evidence="2 3">
    <name type="scientific">Dothidotthia symphoricarpi CBS 119687</name>
    <dbReference type="NCBI Taxonomy" id="1392245"/>
    <lineage>
        <taxon>Eukaryota</taxon>
        <taxon>Fungi</taxon>
        <taxon>Dikarya</taxon>
        <taxon>Ascomycota</taxon>
        <taxon>Pezizomycotina</taxon>
        <taxon>Dothideomycetes</taxon>
        <taxon>Pleosporomycetidae</taxon>
        <taxon>Pleosporales</taxon>
        <taxon>Dothidotthiaceae</taxon>
        <taxon>Dothidotthia</taxon>
    </lineage>
</organism>
<proteinExistence type="predicted"/>
<gene>
    <name evidence="2" type="ORF">P153DRAFT_121861</name>
</gene>
<dbReference type="Proteomes" id="UP000799771">
    <property type="component" value="Unassembled WGS sequence"/>
</dbReference>
<keyword evidence="1" id="KW-0472">Membrane</keyword>
<dbReference type="AlphaFoldDB" id="A0A6A6A1W1"/>
<dbReference type="EMBL" id="ML977517">
    <property type="protein sequence ID" value="KAF2125164.1"/>
    <property type="molecule type" value="Genomic_DNA"/>
</dbReference>
<evidence type="ECO:0000256" key="1">
    <source>
        <dbReference type="SAM" id="Phobius"/>
    </source>
</evidence>
<feature type="transmembrane region" description="Helical" evidence="1">
    <location>
        <begin position="41"/>
        <end position="60"/>
    </location>
</feature>
<dbReference type="GeneID" id="54402412"/>
<keyword evidence="1" id="KW-1133">Transmembrane helix</keyword>
<reference evidence="2" key="1">
    <citation type="journal article" date="2020" name="Stud. Mycol.">
        <title>101 Dothideomycetes genomes: a test case for predicting lifestyles and emergence of pathogens.</title>
        <authorList>
            <person name="Haridas S."/>
            <person name="Albert R."/>
            <person name="Binder M."/>
            <person name="Bloem J."/>
            <person name="Labutti K."/>
            <person name="Salamov A."/>
            <person name="Andreopoulos B."/>
            <person name="Baker S."/>
            <person name="Barry K."/>
            <person name="Bills G."/>
            <person name="Bluhm B."/>
            <person name="Cannon C."/>
            <person name="Castanera R."/>
            <person name="Culley D."/>
            <person name="Daum C."/>
            <person name="Ezra D."/>
            <person name="Gonzalez J."/>
            <person name="Henrissat B."/>
            <person name="Kuo A."/>
            <person name="Liang C."/>
            <person name="Lipzen A."/>
            <person name="Lutzoni F."/>
            <person name="Magnuson J."/>
            <person name="Mondo S."/>
            <person name="Nolan M."/>
            <person name="Ohm R."/>
            <person name="Pangilinan J."/>
            <person name="Park H.-J."/>
            <person name="Ramirez L."/>
            <person name="Alfaro M."/>
            <person name="Sun H."/>
            <person name="Tritt A."/>
            <person name="Yoshinaga Y."/>
            <person name="Zwiers L.-H."/>
            <person name="Turgeon B."/>
            <person name="Goodwin S."/>
            <person name="Spatafora J."/>
            <person name="Crous P."/>
            <person name="Grigoriev I."/>
        </authorList>
    </citation>
    <scope>NUCLEOTIDE SEQUENCE</scope>
    <source>
        <strain evidence="2">CBS 119687</strain>
    </source>
</reference>
<keyword evidence="3" id="KW-1185">Reference proteome</keyword>